<comment type="catalytic activity">
    <reaction evidence="7">
        <text>L-alpha-aminoacyl-L-lysine(out) = L-alpha-aminoacyl-L-lysine(in)</text>
        <dbReference type="Rhea" id="RHEA:79383"/>
        <dbReference type="ChEBI" id="CHEBI:229966"/>
    </reaction>
</comment>
<comment type="catalytic activity">
    <reaction evidence="14">
        <text>L-lysyl-glycine(out) = L-lysyl-glycine(in)</text>
        <dbReference type="Rhea" id="RHEA:79407"/>
        <dbReference type="ChEBI" id="CHEBI:191202"/>
    </reaction>
</comment>
<comment type="catalytic activity">
    <reaction evidence="4">
        <text>L-alpha-aminoacyl-L-arginine(out) = L-alpha-aminoacyl-L-arginine(in)</text>
        <dbReference type="Rhea" id="RHEA:79367"/>
        <dbReference type="ChEBI" id="CHEBI:229968"/>
    </reaction>
</comment>
<comment type="catalytic activity">
    <reaction evidence="5">
        <text>L-alpha-aminoacyl-L-histidine(out) = L-alpha-aminoacyl-L-histidine(in)</text>
        <dbReference type="Rhea" id="RHEA:79375"/>
        <dbReference type="ChEBI" id="CHEBI:229967"/>
    </reaction>
</comment>
<comment type="catalytic activity">
    <reaction evidence="2">
        <text>L-lysyl-L-alanine(out) = L-lysyl-L-alanine(in)</text>
        <dbReference type="Rhea" id="RHEA:79399"/>
        <dbReference type="ChEBI" id="CHEBI:229954"/>
    </reaction>
</comment>
<evidence type="ECO:0000256" key="14">
    <source>
        <dbReference type="ARBA" id="ARBA00044924"/>
    </source>
</evidence>
<keyword evidence="19" id="KW-0812">Transmembrane</keyword>
<evidence type="ECO:0000256" key="7">
    <source>
        <dbReference type="ARBA" id="ARBA00044893"/>
    </source>
</evidence>
<comment type="catalytic activity">
    <reaction evidence="9">
        <text>L-arginyl-L-alpha-amino acid(out) = L-arginyl-L-alpha-amino acid(in)</text>
        <dbReference type="Rhea" id="RHEA:79371"/>
        <dbReference type="ChEBI" id="CHEBI:84315"/>
    </reaction>
</comment>
<feature type="transmembrane region" description="Helical" evidence="19">
    <location>
        <begin position="362"/>
        <end position="381"/>
    </location>
</feature>
<dbReference type="Pfam" id="PF07690">
    <property type="entry name" value="MFS_1"/>
    <property type="match status" value="1"/>
</dbReference>
<evidence type="ECO:0000256" key="3">
    <source>
        <dbReference type="ARBA" id="ARBA00044878"/>
    </source>
</evidence>
<comment type="catalytic activity">
    <reaction evidence="13">
        <text>L-alanyl-L-lysine(out) = L-alanyl-L-lysine(in)</text>
        <dbReference type="Rhea" id="RHEA:79415"/>
        <dbReference type="ChEBI" id="CHEBI:192470"/>
    </reaction>
</comment>
<feature type="transmembrane region" description="Helical" evidence="19">
    <location>
        <begin position="519"/>
        <end position="543"/>
    </location>
</feature>
<comment type="catalytic activity">
    <reaction evidence="3">
        <text>L-histidyl-glycine(out) = L-histidyl-glycine(in)</text>
        <dbReference type="Rhea" id="RHEA:79395"/>
        <dbReference type="ChEBI" id="CHEBI:229957"/>
    </reaction>
</comment>
<feature type="transmembrane region" description="Helical" evidence="19">
    <location>
        <begin position="217"/>
        <end position="240"/>
    </location>
</feature>
<comment type="catalytic activity">
    <reaction evidence="11">
        <text>L-arginyl-glycine(out) = L-arginyl-glycine(in)</text>
        <dbReference type="Rhea" id="RHEA:79391"/>
        <dbReference type="ChEBI" id="CHEBI:229955"/>
    </reaction>
</comment>
<dbReference type="OrthoDB" id="424834at2759"/>
<keyword evidence="21" id="KW-1185">Reference proteome</keyword>
<evidence type="ECO:0000256" key="6">
    <source>
        <dbReference type="ARBA" id="ARBA00044891"/>
    </source>
</evidence>
<feature type="transmembrane region" description="Helical" evidence="19">
    <location>
        <begin position="461"/>
        <end position="482"/>
    </location>
</feature>
<dbReference type="InterPro" id="IPR036259">
    <property type="entry name" value="MFS_trans_sf"/>
</dbReference>
<evidence type="ECO:0000256" key="5">
    <source>
        <dbReference type="ARBA" id="ARBA00044884"/>
    </source>
</evidence>
<comment type="function">
    <text evidence="17">Lysosomal dipeptide uniporter that selectively exports lysine, arginine or histidine-containing dipeptides with a net positive charge from the lysosome lumen into the cytosol. Could play a role in a specific type of protein O-glycosylation indirectly regulating macrophages migration and tissue invasion. Also essential for liver homeostasis.</text>
</comment>
<dbReference type="Gene3D" id="1.20.1250.20">
    <property type="entry name" value="MFS general substrate transporter like domains"/>
    <property type="match status" value="2"/>
</dbReference>
<keyword evidence="19" id="KW-1133">Transmembrane helix</keyword>
<evidence type="ECO:0000256" key="1">
    <source>
        <dbReference type="ARBA" id="ARBA00004141"/>
    </source>
</evidence>
<comment type="catalytic activity">
    <reaction evidence="12">
        <text>L-histidyl-L-alpha-amino acid(out) = L-histidyl-L-alpha-amino acid(in)</text>
        <dbReference type="Rhea" id="RHEA:79379"/>
        <dbReference type="ChEBI" id="CHEBI:229964"/>
    </reaction>
</comment>
<evidence type="ECO:0000256" key="9">
    <source>
        <dbReference type="ARBA" id="ARBA00044899"/>
    </source>
</evidence>
<evidence type="ECO:0000256" key="10">
    <source>
        <dbReference type="ARBA" id="ARBA00044900"/>
    </source>
</evidence>
<feature type="transmembrane region" description="Helical" evidence="19">
    <location>
        <begin position="87"/>
        <end position="107"/>
    </location>
</feature>
<dbReference type="PANTHER" id="PTHR23512:SF12">
    <property type="entry name" value="TRANSPORTER, PUTATIVE (AFU_ORTHOLOGUE AFUA_4G00260)-RELATED"/>
    <property type="match status" value="1"/>
</dbReference>
<comment type="subcellular location">
    <subcellularLocation>
        <location evidence="1">Membrane</location>
        <topology evidence="1">Multi-pass membrane protein</topology>
    </subcellularLocation>
</comment>
<evidence type="ECO:0000313" key="20">
    <source>
        <dbReference type="EMBL" id="PKI82517.1"/>
    </source>
</evidence>
<dbReference type="GO" id="GO:0022857">
    <property type="term" value="F:transmembrane transporter activity"/>
    <property type="evidence" value="ECO:0007669"/>
    <property type="project" value="InterPro"/>
</dbReference>
<dbReference type="PANTHER" id="PTHR23512">
    <property type="entry name" value="MAJOR FACILITATOR SUPERFAMILY DOMAIN-CONTAINING PROTEIN 1"/>
    <property type="match status" value="1"/>
</dbReference>
<comment type="catalytic activity">
    <reaction evidence="6">
        <text>L-lysyl-L-alpha-amino acid(out) = L-lysyl-L-alpha-amino acid(in)</text>
        <dbReference type="Rhea" id="RHEA:79387"/>
        <dbReference type="ChEBI" id="CHEBI:229965"/>
    </reaction>
</comment>
<dbReference type="Proteomes" id="UP000232875">
    <property type="component" value="Unassembled WGS sequence"/>
</dbReference>
<evidence type="ECO:0000256" key="17">
    <source>
        <dbReference type="ARBA" id="ARBA00045709"/>
    </source>
</evidence>
<name>A0A2N1J7H6_9BASI</name>
<comment type="subunit">
    <text evidence="18">Homodimer. Interacts with lysosomal protein GLMP (via lumenal domain); the interaction starts while both proteins are still in the endoplasmic reticulum and is required for stabilization of MFSD1 in lysosomes but has no direct effect on its targeting to lysosomes or transporter activity.</text>
</comment>
<accession>A0A2N1J7H6</accession>
<keyword evidence="19" id="KW-0472">Membrane</keyword>
<dbReference type="SUPFAM" id="SSF103473">
    <property type="entry name" value="MFS general substrate transporter"/>
    <property type="match status" value="1"/>
</dbReference>
<evidence type="ECO:0000256" key="4">
    <source>
        <dbReference type="ARBA" id="ARBA00044881"/>
    </source>
</evidence>
<evidence type="ECO:0000256" key="2">
    <source>
        <dbReference type="ARBA" id="ARBA00044876"/>
    </source>
</evidence>
<evidence type="ECO:0000256" key="12">
    <source>
        <dbReference type="ARBA" id="ARBA00044912"/>
    </source>
</evidence>
<evidence type="ECO:0000256" key="16">
    <source>
        <dbReference type="ARBA" id="ARBA00045018"/>
    </source>
</evidence>
<feature type="transmembrane region" description="Helical" evidence="19">
    <location>
        <begin position="145"/>
        <end position="162"/>
    </location>
</feature>
<evidence type="ECO:0000256" key="11">
    <source>
        <dbReference type="ARBA" id="ARBA00044903"/>
    </source>
</evidence>
<comment type="catalytic activity">
    <reaction evidence="10">
        <text>L-lysyl-L-lysine(out) = L-lysyl-L-lysine(in)</text>
        <dbReference type="Rhea" id="RHEA:79403"/>
        <dbReference type="ChEBI" id="CHEBI:229956"/>
    </reaction>
</comment>
<dbReference type="InterPro" id="IPR052187">
    <property type="entry name" value="MFSD1"/>
</dbReference>
<dbReference type="EMBL" id="KZ454994">
    <property type="protein sequence ID" value="PKI82517.1"/>
    <property type="molecule type" value="Genomic_DNA"/>
</dbReference>
<evidence type="ECO:0000256" key="15">
    <source>
        <dbReference type="ARBA" id="ARBA00044985"/>
    </source>
</evidence>
<evidence type="ECO:0000256" key="19">
    <source>
        <dbReference type="SAM" id="Phobius"/>
    </source>
</evidence>
<dbReference type="STRING" id="2020962.A0A2N1J7H6"/>
<protein>
    <recommendedName>
        <fullName evidence="15">Lysosomal dipeptide transporter MFSD1</fullName>
    </recommendedName>
    <alternativeName>
        <fullName evidence="16">Major facilitator superfamily domain-containing protein 1</fullName>
    </alternativeName>
</protein>
<organism evidence="20 21">
    <name type="scientific">Malassezia vespertilionis</name>
    <dbReference type="NCBI Taxonomy" id="2020962"/>
    <lineage>
        <taxon>Eukaryota</taxon>
        <taxon>Fungi</taxon>
        <taxon>Dikarya</taxon>
        <taxon>Basidiomycota</taxon>
        <taxon>Ustilaginomycotina</taxon>
        <taxon>Malasseziomycetes</taxon>
        <taxon>Malasseziales</taxon>
        <taxon>Malasseziaceae</taxon>
        <taxon>Malassezia</taxon>
    </lineage>
</organism>
<evidence type="ECO:0000313" key="21">
    <source>
        <dbReference type="Proteomes" id="UP000232875"/>
    </source>
</evidence>
<reference evidence="20 21" key="1">
    <citation type="submission" date="2017-10" db="EMBL/GenBank/DDBJ databases">
        <title>A novel species of cold-tolerant Malassezia isolated from bats.</title>
        <authorList>
            <person name="Lorch J.M."/>
            <person name="Palmer J.M."/>
            <person name="Vanderwolf K.J."/>
            <person name="Schmidt K.Z."/>
            <person name="Verant M.L."/>
            <person name="Weller T.J."/>
            <person name="Blehert D.S."/>
        </authorList>
    </citation>
    <scope>NUCLEOTIDE SEQUENCE [LARGE SCALE GENOMIC DNA]</scope>
    <source>
        <strain evidence="20 21">NWHC:44797-103</strain>
    </source>
</reference>
<dbReference type="InterPro" id="IPR011701">
    <property type="entry name" value="MFS"/>
</dbReference>
<gene>
    <name evidence="20" type="ORF">MVES_003565</name>
</gene>
<feature type="transmembrane region" description="Helical" evidence="19">
    <location>
        <begin position="113"/>
        <end position="133"/>
    </location>
</feature>
<proteinExistence type="predicted"/>
<sequence>MTSTRDSKAKEEKRVLAEHCSIDSNNSSIDVEKETDVASISWRYKIPILIVLLLLNLGPHVAEATLSPLKTTIKENVKEHGEKICNARYGVISSASALINALFPIISGVLIDFYGPSFVSLTCSTITFVGYIVRAVGGQRESFSIILGGEILSGFGFITLNSCKYKLYTHWFSGSVKSGPGHIAFIIGLDIAMNRVYNTIGKQSAIPIVEDAGEANWYWALWFGAILTGFSLIINVAYVIMERRLPSALRVKTGYEIASERCKTLQNVNKHWAILQMLKEQLKQVVYIIRDLPAAYWLICCTQILQSASIDAYSSNSPELIQNTRGEDKRVAAAEGGLDDVIPIVLTPVFGFLIDRYGGRTYYIVYTACVYLIAFSLLAYTKVNALAPVLLASLALSSNDLPFEVTIPLVVRTKTSLGTAFGGWKAFYKAGTVILDVSTGAIQNHSVAVKHVSPEHQFDDMFYFLIAIKCVDVINGCMYMYVDKHYMGHVMTLSERGRVTKEANEESRKKDRKLLKPRLRWTIVGICMYFALVITAYVIFIYYSVAKETCR</sequence>
<dbReference type="GO" id="GO:0016020">
    <property type="term" value="C:membrane"/>
    <property type="evidence" value="ECO:0007669"/>
    <property type="project" value="UniProtKB-SubCell"/>
</dbReference>
<dbReference type="AlphaFoldDB" id="A0A2N1J7H6"/>
<comment type="catalytic activity">
    <reaction evidence="8">
        <text>L-aspartyl-L-lysine(out) = L-aspartyl-L-lysine(in)</text>
        <dbReference type="Rhea" id="RHEA:79411"/>
        <dbReference type="ChEBI" id="CHEBI:229953"/>
    </reaction>
</comment>
<evidence type="ECO:0000256" key="13">
    <source>
        <dbReference type="ARBA" id="ARBA00044919"/>
    </source>
</evidence>
<evidence type="ECO:0000256" key="8">
    <source>
        <dbReference type="ARBA" id="ARBA00044898"/>
    </source>
</evidence>
<evidence type="ECO:0000256" key="18">
    <source>
        <dbReference type="ARBA" id="ARBA00046376"/>
    </source>
</evidence>